<dbReference type="Gene3D" id="2.60.34.10">
    <property type="entry name" value="Substrate Binding Domain Of DNAk, Chain A, domain 1"/>
    <property type="match status" value="1"/>
</dbReference>
<evidence type="ECO:0000313" key="4">
    <source>
        <dbReference type="Proteomes" id="UP000695022"/>
    </source>
</evidence>
<organism evidence="4 5">
    <name type="scientific">Priapulus caudatus</name>
    <name type="common">Priapulid worm</name>
    <dbReference type="NCBI Taxonomy" id="37621"/>
    <lineage>
        <taxon>Eukaryota</taxon>
        <taxon>Metazoa</taxon>
        <taxon>Ecdysozoa</taxon>
        <taxon>Scalidophora</taxon>
        <taxon>Priapulida</taxon>
        <taxon>Priapulimorpha</taxon>
        <taxon>Priapulimorphida</taxon>
        <taxon>Priapulidae</taxon>
        <taxon>Priapulus</taxon>
    </lineage>
</organism>
<dbReference type="PRINTS" id="PR00301">
    <property type="entry name" value="HEATSHOCK70"/>
</dbReference>
<accession>A0ABM1EHS2</accession>
<dbReference type="RefSeq" id="XP_014671743.1">
    <property type="nucleotide sequence ID" value="XM_014816257.1"/>
</dbReference>
<keyword evidence="2" id="KW-0547">Nucleotide-binding</keyword>
<keyword evidence="4" id="KW-1185">Reference proteome</keyword>
<dbReference type="Pfam" id="PF00012">
    <property type="entry name" value="HSP70"/>
    <property type="match status" value="1"/>
</dbReference>
<evidence type="ECO:0000313" key="5">
    <source>
        <dbReference type="RefSeq" id="XP_014671743.1"/>
    </source>
</evidence>
<dbReference type="InterPro" id="IPR013126">
    <property type="entry name" value="Hsp_70_fam"/>
</dbReference>
<evidence type="ECO:0000256" key="3">
    <source>
        <dbReference type="ARBA" id="ARBA00022840"/>
    </source>
</evidence>
<dbReference type="SUPFAM" id="SSF100920">
    <property type="entry name" value="Heat shock protein 70kD (HSP70), peptide-binding domain"/>
    <property type="match status" value="1"/>
</dbReference>
<keyword evidence="3" id="KW-0067">ATP-binding</keyword>
<protein>
    <submittedName>
        <fullName evidence="5">Heat shock 70 kDa protein cognate 4-like</fullName>
    </submittedName>
</protein>
<name>A0ABM1EHS2_PRICU</name>
<dbReference type="PANTHER" id="PTHR19375">
    <property type="entry name" value="HEAT SHOCK PROTEIN 70KDA"/>
    <property type="match status" value="1"/>
</dbReference>
<evidence type="ECO:0000256" key="1">
    <source>
        <dbReference type="ARBA" id="ARBA00007381"/>
    </source>
</evidence>
<dbReference type="GeneID" id="106812387"/>
<comment type="similarity">
    <text evidence="1">Belongs to the heat shock protein 70 family.</text>
</comment>
<gene>
    <name evidence="5" type="primary">LOC106812387</name>
</gene>
<reference evidence="5" key="1">
    <citation type="submission" date="2025-08" db="UniProtKB">
        <authorList>
            <consortium name="RefSeq"/>
        </authorList>
    </citation>
    <scope>IDENTIFICATION</scope>
</reference>
<dbReference type="Proteomes" id="UP000695022">
    <property type="component" value="Unplaced"/>
</dbReference>
<sequence>MTFSPQKKLNMSINPDEAVAYGAALHAATLSGDKSEEVRDVLLLDVTPLSLGIGVTGDRMFTVVKRNTPIPTKQTSILETSQDNQDCVVFRVYEGEREQTKYNNLLGYFKLTGIPRARRGVIKFEVTFDIDDNGILNVSAVETSTNNNNKITIKDKGRIGQECIARMVAEAKELKRKNNARRENFTAMNVLQSFCSVKHSCTHEMH</sequence>
<proteinExistence type="inferred from homology"/>
<dbReference type="InterPro" id="IPR029047">
    <property type="entry name" value="HSP70_peptide-bd_sf"/>
</dbReference>
<evidence type="ECO:0000256" key="2">
    <source>
        <dbReference type="ARBA" id="ARBA00022741"/>
    </source>
</evidence>